<protein>
    <submittedName>
        <fullName evidence="6">Uncharacterized protein</fullName>
    </submittedName>
</protein>
<feature type="chain" id="PRO_5046927721" evidence="5">
    <location>
        <begin position="25"/>
        <end position="1078"/>
    </location>
</feature>
<keyword evidence="1" id="KW-0808">Transferase</keyword>
<dbReference type="EMBL" id="CAXAMN010028761">
    <property type="protein sequence ID" value="CAK9117608.1"/>
    <property type="molecule type" value="Genomic_DNA"/>
</dbReference>
<dbReference type="CDD" id="cd11296">
    <property type="entry name" value="O-FucT_like"/>
    <property type="match status" value="1"/>
</dbReference>
<keyword evidence="3" id="KW-0119">Carbohydrate metabolism</keyword>
<dbReference type="Proteomes" id="UP001642484">
    <property type="component" value="Unassembled WGS sequence"/>
</dbReference>
<reference evidence="6 7" key="1">
    <citation type="submission" date="2024-02" db="EMBL/GenBank/DDBJ databases">
        <authorList>
            <person name="Chen Y."/>
            <person name="Shah S."/>
            <person name="Dougan E. K."/>
            <person name="Thang M."/>
            <person name="Chan C."/>
        </authorList>
    </citation>
    <scope>NUCLEOTIDE SEQUENCE [LARGE SCALE GENOMIC DNA]</scope>
</reference>
<proteinExistence type="predicted"/>
<feature type="region of interest" description="Disordered" evidence="4">
    <location>
        <begin position="36"/>
        <end position="63"/>
    </location>
</feature>
<accession>A0ABP0SYV2</accession>
<evidence type="ECO:0000256" key="5">
    <source>
        <dbReference type="SAM" id="SignalP"/>
    </source>
</evidence>
<feature type="compositionally biased region" description="Low complexity" evidence="4">
    <location>
        <begin position="43"/>
        <end position="60"/>
    </location>
</feature>
<dbReference type="InterPro" id="IPR019378">
    <property type="entry name" value="GDP-Fuc_O-FucTrfase"/>
</dbReference>
<comment type="caution">
    <text evidence="6">The sequence shown here is derived from an EMBL/GenBank/DDBJ whole genome shotgun (WGS) entry which is preliminary data.</text>
</comment>
<evidence type="ECO:0000256" key="1">
    <source>
        <dbReference type="ARBA" id="ARBA00022679"/>
    </source>
</evidence>
<sequence length="1078" mass="121124">MRCLGSGAWARVLCLLLAALASYAVFTTWTREKKEKPRKSKGKTTGSVSTTTAGSTTTTGEPEEDGWACVDWIDRCYCYIRLYLKDLKDLTEAGPEVLEGEDFAASDLDFEERVLPLQFDFQLCDGLADQRFQLIDGLLAGLFLGAQVSLPREITLNGAHDGTSRLQEVCLRFSVLKDRLQRELQELYSSVWCRRTDHRAHELWCGNMSFPAIVYNDTGFRSGAGRRSDRRGKFALSGPTLRTVDLEARNWKDEERKELMTVGEQSWIRIASIDAQWQKAPEHIVRMKRQMNVVEGGPFWPIYWKIDAALSFSWQILDAADAVARRMMHAFGHVAQKSRDRRRLGRKASQMGHPLEESGKLLSGFNMVHLRVEKDWPASCARWSQHSLKIDNCMSNTFQIGNVLLLEGVNPALPVYLVTELSAEKMQELKKDQNFTNFFQVYTVVTKDMFSDLDVAFDDWPAIDYSLAQQADLFVGNSLSTFASLMLQYRNWHGLPGFHYNGGTFPLEDPWTLESPPSSPAPQLALVKVHLVHLAVLAVAIQRCGDTADLSLLKPRSPTATGPVRAAIVWVFTLPSYVKRFDITYNMTMVALRSPSKEVVRRVRKVCVCRDVGSAKARTSLIPVCITTAEPFADMAVLLVSMGGSALGLAHDRRVQLGVADWIGVRVLYHTPLWQERVAELATDSGFYSERDLEKGIDAVVSKLLVVEPRLGLSFCKLLDCHLDMPTMGFRDQLVMYTDLDVIFTGEVTWAELLGRSYSSLMRSLKLGASPGRRRKMLSHHTFQSYATRFVPINTTALKGQTGVPMFFGIPGNVTWALSVGRVPGRVPVRFEDFFESSDFFGSLSSSTAVLLSFYRDAREQLAELPADLCTTQFYNLSYPASITHFAGINCDADILPYLDSWMPTEESGRVVFEPYRKRLSKCDDTAARTVVIRLAVLMYIDTTIEHDTTRRLKIAIESYAEDEGGEGEDQYDIALQAQQKADMDTFLHEVRNEQIRLDVLNKPDAVIMCTEIEGQPARVKCEQCKDFFSLEGFAATHATGKRKNHTTVKCEQTTCSAGEPRLFVSKDLLLLKGFLSP</sequence>
<evidence type="ECO:0000256" key="3">
    <source>
        <dbReference type="ARBA" id="ARBA00023277"/>
    </source>
</evidence>
<evidence type="ECO:0000313" key="6">
    <source>
        <dbReference type="EMBL" id="CAK9117608.1"/>
    </source>
</evidence>
<organism evidence="6 7">
    <name type="scientific">Durusdinium trenchii</name>
    <dbReference type="NCBI Taxonomy" id="1381693"/>
    <lineage>
        <taxon>Eukaryota</taxon>
        <taxon>Sar</taxon>
        <taxon>Alveolata</taxon>
        <taxon>Dinophyceae</taxon>
        <taxon>Suessiales</taxon>
        <taxon>Symbiodiniaceae</taxon>
        <taxon>Durusdinium</taxon>
    </lineage>
</organism>
<evidence type="ECO:0000313" key="7">
    <source>
        <dbReference type="Proteomes" id="UP001642484"/>
    </source>
</evidence>
<gene>
    <name evidence="6" type="ORF">CCMP2556_LOCUS54895</name>
</gene>
<evidence type="ECO:0000256" key="2">
    <source>
        <dbReference type="ARBA" id="ARBA00023253"/>
    </source>
</evidence>
<evidence type="ECO:0000256" key="4">
    <source>
        <dbReference type="SAM" id="MobiDB-lite"/>
    </source>
</evidence>
<keyword evidence="2" id="KW-0294">Fucose metabolism</keyword>
<keyword evidence="7" id="KW-1185">Reference proteome</keyword>
<feature type="signal peptide" evidence="5">
    <location>
        <begin position="1"/>
        <end position="24"/>
    </location>
</feature>
<keyword evidence="5" id="KW-0732">Signal</keyword>
<name>A0ABP0SYV2_9DINO</name>
<dbReference type="Gene3D" id="3.40.50.11350">
    <property type="match status" value="1"/>
</dbReference>
<dbReference type="Pfam" id="PF10250">
    <property type="entry name" value="O-FucT"/>
    <property type="match status" value="1"/>
</dbReference>